<evidence type="ECO:0000313" key="5">
    <source>
        <dbReference type="EMBL" id="BDQ33006.1"/>
    </source>
</evidence>
<comment type="similarity">
    <text evidence="1">Belongs to the ATP-dependent AMP-binding enzyme family.</text>
</comment>
<dbReference type="Pfam" id="PF00501">
    <property type="entry name" value="AMP-binding"/>
    <property type="match status" value="1"/>
</dbReference>
<organism evidence="5 6">
    <name type="scientific">Pseudodesulfovibrio portus</name>
    <dbReference type="NCBI Taxonomy" id="231439"/>
    <lineage>
        <taxon>Bacteria</taxon>
        <taxon>Pseudomonadati</taxon>
        <taxon>Thermodesulfobacteriota</taxon>
        <taxon>Desulfovibrionia</taxon>
        <taxon>Desulfovibrionales</taxon>
        <taxon>Desulfovibrionaceae</taxon>
    </lineage>
</organism>
<dbReference type="SUPFAM" id="SSF56801">
    <property type="entry name" value="Acetyl-CoA synthetase-like"/>
    <property type="match status" value="1"/>
</dbReference>
<dbReference type="SUPFAM" id="SSF110710">
    <property type="entry name" value="TTHA0583/YokD-like"/>
    <property type="match status" value="1"/>
</dbReference>
<sequence length="856" mass="94663">MIMDIETTIDGTLAARAMRGEETPFVLFSGSPALTARQLDALAARMATRLADMGVRRNSRVLVCFRHSPEMLVMLLGAWKLGAVVLPTDRFIDKKAMRSAIANTEPSAAVFGAGLEELMEEMTPLLEEHSIAAELVRCDRLPAEEHPGIAHGTDDAALCLFTSGSTGLPKGVVLTHRNLLAGARNVISTTGVEDSDRVLCVLTLAHLNGLVTTFITPLASNGSVVYLEDDFTPSRVAGLIDLHACTWFSATPTQYALMVSPPLDESTFSFSTLKFCRSASAPLPPRILREFEEHYGVPIIETMGTTESAGQIFSNPMPPGQRKPGHVGFPHAYIDVRLVDENGDAVTKPHTQGELQIKGDCMLREYYKDTTATAKAYDGEWFKTGDLCEWDEDGSFRITGRSKEIAIYCGLNVSLRAIEDAIHELGVVMDVACVGREHPVFGEIINIYALPFKETGEDAFQRISNQLAEAARPFLPNALALGNIKFAKEFRRSGVGKILKGFLSSAEILFSHDRALPTDPRALLSHVLGVDESEITDDAMIGSLKRWDSLAHVSLMLATEDILGRRLTRQEMTALLTFHGLRHVLNGEQGALPPTKTSAIRTLISQLRDAGYGDGQNVNYLMMGFAHCAKMGIYDPETLLDALIDALPSGAHLVMNAFTWQFCSTGSYHHTRTKSEMGLINELFLRRPGVIRSEHPIYSYGVWGPQAEDIAQFDCGTCWGKGSLTWKLGERKDVRALTYGLPLRIDSLFRANPVVHALEEQFRVPYRYFKEFKGTVDFGRGPEKYATRMYVRQLEPEIRNDWYVLSEQLKNLPDSVYDTSIPVMAYWCHEIMTLGKTVLEEDLMALTDQRGTTPSG</sequence>
<reference evidence="5" key="1">
    <citation type="submission" date="2022-08" db="EMBL/GenBank/DDBJ databases">
        <title>Genome Sequence of the sulphate-reducing bacterium, Pseudodesulfovibrio portus JCM14722.</title>
        <authorList>
            <person name="Kondo R."/>
            <person name="Kataoka T."/>
        </authorList>
    </citation>
    <scope>NUCLEOTIDE SEQUENCE</scope>
    <source>
        <strain evidence="5">JCM 14722</strain>
    </source>
</reference>
<dbReference type="PANTHER" id="PTHR43201:SF5">
    <property type="entry name" value="MEDIUM-CHAIN ACYL-COA LIGASE ACSF2, MITOCHONDRIAL"/>
    <property type="match status" value="1"/>
</dbReference>
<dbReference type="InterPro" id="IPR000873">
    <property type="entry name" value="AMP-dep_synth/lig_dom"/>
</dbReference>
<dbReference type="EC" id="2.3.1.81" evidence="2"/>
<evidence type="ECO:0000259" key="4">
    <source>
        <dbReference type="Pfam" id="PF00501"/>
    </source>
</evidence>
<feature type="domain" description="AMP-dependent synthetase/ligase" evidence="4">
    <location>
        <begin position="16"/>
        <end position="367"/>
    </location>
</feature>
<dbReference type="InterPro" id="IPR045851">
    <property type="entry name" value="AMP-bd_C_sf"/>
</dbReference>
<dbReference type="PANTHER" id="PTHR43201">
    <property type="entry name" value="ACYL-COA SYNTHETASE"/>
    <property type="match status" value="1"/>
</dbReference>
<dbReference type="EMBL" id="AP026708">
    <property type="protein sequence ID" value="BDQ33006.1"/>
    <property type="molecule type" value="Genomic_DNA"/>
</dbReference>
<evidence type="ECO:0000313" key="6">
    <source>
        <dbReference type="Proteomes" id="UP001061361"/>
    </source>
</evidence>
<evidence type="ECO:0000256" key="3">
    <source>
        <dbReference type="ARBA" id="ARBA00022598"/>
    </source>
</evidence>
<dbReference type="Proteomes" id="UP001061361">
    <property type="component" value="Chromosome"/>
</dbReference>
<dbReference type="SUPFAM" id="SSF47336">
    <property type="entry name" value="ACP-like"/>
    <property type="match status" value="1"/>
</dbReference>
<protein>
    <recommendedName>
        <fullName evidence="2">aminoglycoside N(3)-acetyltransferase</fullName>
        <ecNumber evidence="2">2.3.1.81</ecNumber>
    </recommendedName>
</protein>
<dbReference type="InterPro" id="IPR042099">
    <property type="entry name" value="ANL_N_sf"/>
</dbReference>
<keyword evidence="6" id="KW-1185">Reference proteome</keyword>
<accession>A0ABM8ANN9</accession>
<dbReference type="InterPro" id="IPR028345">
    <property type="entry name" value="Antibiotic_NAT-like"/>
</dbReference>
<dbReference type="Gene3D" id="1.10.1200.10">
    <property type="entry name" value="ACP-like"/>
    <property type="match status" value="1"/>
</dbReference>
<name>A0ABM8ANN9_9BACT</name>
<dbReference type="InterPro" id="IPR003679">
    <property type="entry name" value="Amioglycoside_AcTrfase"/>
</dbReference>
<dbReference type="Gene3D" id="3.40.50.12780">
    <property type="entry name" value="N-terminal domain of ligase-like"/>
    <property type="match status" value="1"/>
</dbReference>
<keyword evidence="3" id="KW-0436">Ligase</keyword>
<dbReference type="Gene3D" id="3.30.300.30">
    <property type="match status" value="1"/>
</dbReference>
<evidence type="ECO:0000256" key="1">
    <source>
        <dbReference type="ARBA" id="ARBA00006432"/>
    </source>
</evidence>
<dbReference type="InterPro" id="IPR036736">
    <property type="entry name" value="ACP-like_sf"/>
</dbReference>
<evidence type="ECO:0000256" key="2">
    <source>
        <dbReference type="ARBA" id="ARBA00012882"/>
    </source>
</evidence>
<gene>
    <name evidence="5" type="ORF">JCM14722_05480</name>
</gene>
<dbReference type="Pfam" id="PF02522">
    <property type="entry name" value="Antibiotic_NAT"/>
    <property type="match status" value="1"/>
</dbReference>
<proteinExistence type="inferred from homology"/>